<keyword evidence="5" id="KW-0862">Zinc</keyword>
<accession>A0ABP1G9K8</accession>
<dbReference type="PROSITE" id="PS00028">
    <property type="entry name" value="ZINC_FINGER_C2H2_1"/>
    <property type="match status" value="1"/>
</dbReference>
<keyword evidence="8" id="KW-0175">Coiled coil</keyword>
<proteinExistence type="predicted"/>
<keyword evidence="2" id="KW-0479">Metal-binding</keyword>
<keyword evidence="12" id="KW-1185">Reference proteome</keyword>
<keyword evidence="4 7" id="KW-0863">Zinc-finger</keyword>
<dbReference type="Pfam" id="PF12874">
    <property type="entry name" value="zf-met"/>
    <property type="match status" value="2"/>
</dbReference>
<dbReference type="PANTHER" id="PTHR46144">
    <property type="entry name" value="ZINC FINGER PROTEIN 385B-LIKE"/>
    <property type="match status" value="1"/>
</dbReference>
<evidence type="ECO:0000313" key="12">
    <source>
        <dbReference type="Proteomes" id="UP001497392"/>
    </source>
</evidence>
<keyword evidence="3" id="KW-0677">Repeat</keyword>
<evidence type="ECO:0000256" key="8">
    <source>
        <dbReference type="SAM" id="Coils"/>
    </source>
</evidence>
<gene>
    <name evidence="11" type="primary">g9332</name>
    <name evidence="11" type="ORF">VP750_LOCUS8389</name>
</gene>
<dbReference type="PANTHER" id="PTHR46144:SF6">
    <property type="entry name" value="C2H2-TYPE DOMAIN-CONTAINING PROTEIN"/>
    <property type="match status" value="1"/>
</dbReference>
<comment type="caution">
    <text evidence="11">The sequence shown here is derived from an EMBL/GenBank/DDBJ whole genome shotgun (WGS) entry which is preliminary data.</text>
</comment>
<evidence type="ECO:0000256" key="6">
    <source>
        <dbReference type="ARBA" id="ARBA00023242"/>
    </source>
</evidence>
<sequence length="553" mass="61082">MATPAAPSLAATAPLVAPPRFECPVCKVNLKSKQALEYHANKKNACVPPGVPKHHCAVCDKSFNLATGLRQHQQGQGHIERTARAAALAAENEETDEELREAARAAAQEAARLEEMLAAGCGVCGIERFSRECTMLVHNQSQRHAAAVEKAARTAAAAAESAAAPTDTADSDDRPSSSSNDPAEDGTHSDDGDCQDESGQALVDIQQAQTAPHCTIPDHIQALFEANKYEKPDIGGFIRAGLTDEQVTWYDALQVARCTVSEKYPVDLDEMWQCVGFPRKDVAVRTMKQHLTPGMHYVIIPQNCGMVINSEINDSARGSTPDEYALTLEAAQHLAMGAPGKNGRHVRDMYIRVVQRVQDYEILTRLYASFESARQAHHDAIVANVTDKRCAYLSQIMLVDGEKRRKGGYTDDTPKARYTSGLKDQFGAGPSRFLFDRVAVVSNPKEVEQCLLYKSAFARHVNPVTLPNGHVTTETFSVEGMTVKQTHKEFDRIVKQYGMSAQVISEDERRETRRYEHEIEMRDRDIEVARQANRSKELDIELRKLEMGTRPGP</sequence>
<evidence type="ECO:0000256" key="7">
    <source>
        <dbReference type="PROSITE-ProRule" id="PRU00042"/>
    </source>
</evidence>
<dbReference type="Gene3D" id="3.30.160.60">
    <property type="entry name" value="Classic Zinc Finger"/>
    <property type="match status" value="1"/>
</dbReference>
<reference evidence="11 12" key="1">
    <citation type="submission" date="2024-06" db="EMBL/GenBank/DDBJ databases">
        <authorList>
            <person name="Kraege A."/>
            <person name="Thomma B."/>
        </authorList>
    </citation>
    <scope>NUCLEOTIDE SEQUENCE [LARGE SCALE GENOMIC DNA]</scope>
</reference>
<protein>
    <submittedName>
        <fullName evidence="11">G9332 protein</fullName>
    </submittedName>
</protein>
<feature type="coiled-coil region" evidence="8">
    <location>
        <begin position="85"/>
        <end position="116"/>
    </location>
</feature>
<dbReference type="Proteomes" id="UP001497392">
    <property type="component" value="Unassembled WGS sequence"/>
</dbReference>
<dbReference type="PROSITE" id="PS50157">
    <property type="entry name" value="ZINC_FINGER_C2H2_2"/>
    <property type="match status" value="1"/>
</dbReference>
<evidence type="ECO:0000256" key="1">
    <source>
        <dbReference type="ARBA" id="ARBA00004123"/>
    </source>
</evidence>
<feature type="compositionally biased region" description="Low complexity" evidence="9">
    <location>
        <begin position="156"/>
        <end position="168"/>
    </location>
</feature>
<name>A0ABP1G9K8_9CHLO</name>
<organism evidence="11 12">
    <name type="scientific">Coccomyxa viridis</name>
    <dbReference type="NCBI Taxonomy" id="1274662"/>
    <lineage>
        <taxon>Eukaryota</taxon>
        <taxon>Viridiplantae</taxon>
        <taxon>Chlorophyta</taxon>
        <taxon>core chlorophytes</taxon>
        <taxon>Trebouxiophyceae</taxon>
        <taxon>Trebouxiophyceae incertae sedis</taxon>
        <taxon>Coccomyxaceae</taxon>
        <taxon>Coccomyxa</taxon>
    </lineage>
</organism>
<dbReference type="InterPro" id="IPR051868">
    <property type="entry name" value="ZN346_ZMAT4"/>
</dbReference>
<feature type="domain" description="C2H2-type" evidence="10">
    <location>
        <begin position="54"/>
        <end position="83"/>
    </location>
</feature>
<keyword evidence="6" id="KW-0539">Nucleus</keyword>
<evidence type="ECO:0000256" key="5">
    <source>
        <dbReference type="ARBA" id="ARBA00022833"/>
    </source>
</evidence>
<evidence type="ECO:0000256" key="2">
    <source>
        <dbReference type="ARBA" id="ARBA00022723"/>
    </source>
</evidence>
<evidence type="ECO:0000259" key="10">
    <source>
        <dbReference type="PROSITE" id="PS50157"/>
    </source>
</evidence>
<evidence type="ECO:0000256" key="9">
    <source>
        <dbReference type="SAM" id="MobiDB-lite"/>
    </source>
</evidence>
<evidence type="ECO:0000256" key="4">
    <source>
        <dbReference type="ARBA" id="ARBA00022771"/>
    </source>
</evidence>
<comment type="subcellular location">
    <subcellularLocation>
        <location evidence="1">Nucleus</location>
    </subcellularLocation>
</comment>
<evidence type="ECO:0000256" key="3">
    <source>
        <dbReference type="ARBA" id="ARBA00022737"/>
    </source>
</evidence>
<feature type="region of interest" description="Disordered" evidence="9">
    <location>
        <begin position="156"/>
        <end position="197"/>
    </location>
</feature>
<dbReference type="SUPFAM" id="SSF57667">
    <property type="entry name" value="beta-beta-alpha zinc fingers"/>
    <property type="match status" value="1"/>
</dbReference>
<evidence type="ECO:0000313" key="11">
    <source>
        <dbReference type="EMBL" id="CAL5226483.1"/>
    </source>
</evidence>
<dbReference type="InterPro" id="IPR013087">
    <property type="entry name" value="Znf_C2H2_type"/>
</dbReference>
<dbReference type="EMBL" id="CAXHTA020000016">
    <property type="protein sequence ID" value="CAL5226483.1"/>
    <property type="molecule type" value="Genomic_DNA"/>
</dbReference>
<dbReference type="InterPro" id="IPR036236">
    <property type="entry name" value="Znf_C2H2_sf"/>
</dbReference>
<dbReference type="SMART" id="SM00355">
    <property type="entry name" value="ZnF_C2H2"/>
    <property type="match status" value="3"/>
</dbReference>